<reference evidence="7" key="2">
    <citation type="submission" date="2015-01" db="EMBL/GenBank/DDBJ databases">
        <title>Evolutionary Origins and Diversification of the Mycorrhizal Mutualists.</title>
        <authorList>
            <consortium name="DOE Joint Genome Institute"/>
            <consortium name="Mycorrhizal Genomics Consortium"/>
            <person name="Kohler A."/>
            <person name="Kuo A."/>
            <person name="Nagy L.G."/>
            <person name="Floudas D."/>
            <person name="Copeland A."/>
            <person name="Barry K.W."/>
            <person name="Cichocki N."/>
            <person name="Veneault-Fourrey C."/>
            <person name="LaButti K."/>
            <person name="Lindquist E.A."/>
            <person name="Lipzen A."/>
            <person name="Lundell T."/>
            <person name="Morin E."/>
            <person name="Murat C."/>
            <person name="Riley R."/>
            <person name="Ohm R."/>
            <person name="Sun H."/>
            <person name="Tunlid A."/>
            <person name="Henrissat B."/>
            <person name="Grigoriev I.V."/>
            <person name="Hibbett D.S."/>
            <person name="Martin F."/>
        </authorList>
    </citation>
    <scope>NUCLEOTIDE SEQUENCE [LARGE SCALE GENOMIC DNA]</scope>
    <source>
        <strain evidence="7">Zn</strain>
    </source>
</reference>
<evidence type="ECO:0000256" key="5">
    <source>
        <dbReference type="SAM" id="Phobius"/>
    </source>
</evidence>
<feature type="transmembrane region" description="Helical" evidence="5">
    <location>
        <begin position="12"/>
        <end position="32"/>
    </location>
</feature>
<dbReference type="GO" id="GO:0022857">
    <property type="term" value="F:transmembrane transporter activity"/>
    <property type="evidence" value="ECO:0007669"/>
    <property type="project" value="TreeGrafter"/>
</dbReference>
<sequence>LGDHHGRRKIMALSLIGVAASLVEIFVKSSAISTLFTALSNTNVLLTIPAFLVGIFRYTTLNVLIQYASVRFGISIATGAMFYTETALVNIFLFLFAVPTLTIYVRKRYGVQPQRIDLFLVRSSVLLMCCGSLGIGLAWSGILLPPAVLVFAAGFGSRVSALSLVSYWISDDSKATIYAAIIVLESLGHSIGDPSMQQILAASLRLSPFWQALPFFVASGLYFLAVISTTFVRINSS</sequence>
<dbReference type="AlphaFoldDB" id="A0A0C3DE80"/>
<feature type="non-terminal residue" evidence="6">
    <location>
        <position position="1"/>
    </location>
</feature>
<evidence type="ECO:0000256" key="4">
    <source>
        <dbReference type="ARBA" id="ARBA00023136"/>
    </source>
</evidence>
<dbReference type="InParanoid" id="A0A0C3DE80"/>
<name>A0A0C3DE80_OIDMZ</name>
<evidence type="ECO:0000313" key="7">
    <source>
        <dbReference type="Proteomes" id="UP000054321"/>
    </source>
</evidence>
<evidence type="ECO:0000256" key="1">
    <source>
        <dbReference type="ARBA" id="ARBA00004141"/>
    </source>
</evidence>
<gene>
    <name evidence="6" type="ORF">OIDMADRAFT_125274</name>
</gene>
<dbReference type="GO" id="GO:0016020">
    <property type="term" value="C:membrane"/>
    <property type="evidence" value="ECO:0007669"/>
    <property type="project" value="UniProtKB-SubCell"/>
</dbReference>
<dbReference type="OrthoDB" id="194139at2759"/>
<keyword evidence="3 5" id="KW-1133">Transmembrane helix</keyword>
<feature type="transmembrane region" description="Helical" evidence="5">
    <location>
        <begin position="175"/>
        <end position="192"/>
    </location>
</feature>
<dbReference type="PANTHER" id="PTHR23507">
    <property type="entry name" value="ZGC:174356"/>
    <property type="match status" value="1"/>
</dbReference>
<keyword evidence="7" id="KW-1185">Reference proteome</keyword>
<proteinExistence type="predicted"/>
<feature type="transmembrane region" description="Helical" evidence="5">
    <location>
        <begin position="38"/>
        <end position="56"/>
    </location>
</feature>
<accession>A0A0C3DE80</accession>
<feature type="transmembrane region" description="Helical" evidence="5">
    <location>
        <begin position="118"/>
        <end position="142"/>
    </location>
</feature>
<feature type="transmembrane region" description="Helical" evidence="5">
    <location>
        <begin position="212"/>
        <end position="232"/>
    </location>
</feature>
<reference evidence="6 7" key="1">
    <citation type="submission" date="2014-04" db="EMBL/GenBank/DDBJ databases">
        <authorList>
            <consortium name="DOE Joint Genome Institute"/>
            <person name="Kuo A."/>
            <person name="Martino E."/>
            <person name="Perotto S."/>
            <person name="Kohler A."/>
            <person name="Nagy L.G."/>
            <person name="Floudas D."/>
            <person name="Copeland A."/>
            <person name="Barry K.W."/>
            <person name="Cichocki N."/>
            <person name="Veneault-Fourrey C."/>
            <person name="LaButti K."/>
            <person name="Lindquist E.A."/>
            <person name="Lipzen A."/>
            <person name="Lundell T."/>
            <person name="Morin E."/>
            <person name="Murat C."/>
            <person name="Sun H."/>
            <person name="Tunlid A."/>
            <person name="Henrissat B."/>
            <person name="Grigoriev I.V."/>
            <person name="Hibbett D.S."/>
            <person name="Martin F."/>
            <person name="Nordberg H.P."/>
            <person name="Cantor M.N."/>
            <person name="Hua S.X."/>
        </authorList>
    </citation>
    <scope>NUCLEOTIDE SEQUENCE [LARGE SCALE GENOMIC DNA]</scope>
    <source>
        <strain evidence="6 7">Zn</strain>
    </source>
</reference>
<keyword evidence="2 5" id="KW-0812">Transmembrane</keyword>
<dbReference type="SUPFAM" id="SSF103473">
    <property type="entry name" value="MFS general substrate transporter"/>
    <property type="match status" value="1"/>
</dbReference>
<dbReference type="InterPro" id="IPR036259">
    <property type="entry name" value="MFS_trans_sf"/>
</dbReference>
<dbReference type="PANTHER" id="PTHR23507:SF1">
    <property type="entry name" value="FI18259P1-RELATED"/>
    <property type="match status" value="1"/>
</dbReference>
<evidence type="ECO:0000256" key="3">
    <source>
        <dbReference type="ARBA" id="ARBA00022989"/>
    </source>
</evidence>
<evidence type="ECO:0008006" key="8">
    <source>
        <dbReference type="Google" id="ProtNLM"/>
    </source>
</evidence>
<evidence type="ECO:0000313" key="6">
    <source>
        <dbReference type="EMBL" id="KIN00283.1"/>
    </source>
</evidence>
<feature type="transmembrane region" description="Helical" evidence="5">
    <location>
        <begin position="148"/>
        <end position="168"/>
    </location>
</feature>
<evidence type="ECO:0000256" key="2">
    <source>
        <dbReference type="ARBA" id="ARBA00022692"/>
    </source>
</evidence>
<protein>
    <recommendedName>
        <fullName evidence="8">Major facilitator superfamily (MFS) profile domain-containing protein</fullName>
    </recommendedName>
</protein>
<dbReference type="EMBL" id="KN832877">
    <property type="protein sequence ID" value="KIN00283.1"/>
    <property type="molecule type" value="Genomic_DNA"/>
</dbReference>
<comment type="subcellular location">
    <subcellularLocation>
        <location evidence="1">Membrane</location>
        <topology evidence="1">Multi-pass membrane protein</topology>
    </subcellularLocation>
</comment>
<organism evidence="6 7">
    <name type="scientific">Oidiodendron maius (strain Zn)</name>
    <dbReference type="NCBI Taxonomy" id="913774"/>
    <lineage>
        <taxon>Eukaryota</taxon>
        <taxon>Fungi</taxon>
        <taxon>Dikarya</taxon>
        <taxon>Ascomycota</taxon>
        <taxon>Pezizomycotina</taxon>
        <taxon>Leotiomycetes</taxon>
        <taxon>Leotiomycetes incertae sedis</taxon>
        <taxon>Myxotrichaceae</taxon>
        <taxon>Oidiodendron</taxon>
    </lineage>
</organism>
<keyword evidence="4 5" id="KW-0472">Membrane</keyword>
<dbReference type="HOGENOM" id="CLU_1170945_0_0_1"/>
<dbReference type="Proteomes" id="UP000054321">
    <property type="component" value="Unassembled WGS sequence"/>
</dbReference>